<dbReference type="InterPro" id="IPR029035">
    <property type="entry name" value="DHS-like_NAD/FAD-binding_dom"/>
</dbReference>
<dbReference type="STRING" id="1169540.A0A0G4GJI2"/>
<dbReference type="InterPro" id="IPR002773">
    <property type="entry name" value="Deoxyhypusine_synthase"/>
</dbReference>
<dbReference type="PANTHER" id="PTHR11703">
    <property type="entry name" value="DEOXYHYPUSINE SYNTHASE"/>
    <property type="match status" value="1"/>
</dbReference>
<accession>A0A0G4GJI2</accession>
<reference evidence="4 5" key="1">
    <citation type="submission" date="2014-11" db="EMBL/GenBank/DDBJ databases">
        <authorList>
            <person name="Zhu J."/>
            <person name="Qi W."/>
            <person name="Song R."/>
        </authorList>
    </citation>
    <scope>NUCLEOTIDE SEQUENCE [LARGE SCALE GENOMIC DNA]</scope>
</reference>
<evidence type="ECO:0000313" key="4">
    <source>
        <dbReference type="EMBL" id="CEM30106.1"/>
    </source>
</evidence>
<feature type="signal peptide" evidence="3">
    <location>
        <begin position="1"/>
        <end position="21"/>
    </location>
</feature>
<dbReference type="Gene3D" id="3.40.910.10">
    <property type="entry name" value="Deoxyhypusine synthase"/>
    <property type="match status" value="1"/>
</dbReference>
<name>A0A0G4GJI2_VITBC</name>
<dbReference type="Pfam" id="PF01916">
    <property type="entry name" value="DS"/>
    <property type="match status" value="1"/>
</dbReference>
<comment type="similarity">
    <text evidence="1">Belongs to the deoxyhypusine synthase family.</text>
</comment>
<organism evidence="4 5">
    <name type="scientific">Vitrella brassicaformis (strain CCMP3155)</name>
    <dbReference type="NCBI Taxonomy" id="1169540"/>
    <lineage>
        <taxon>Eukaryota</taxon>
        <taxon>Sar</taxon>
        <taxon>Alveolata</taxon>
        <taxon>Colpodellida</taxon>
        <taxon>Vitrellaceae</taxon>
        <taxon>Vitrella</taxon>
    </lineage>
</organism>
<evidence type="ECO:0000256" key="1">
    <source>
        <dbReference type="ARBA" id="ARBA00009892"/>
    </source>
</evidence>
<dbReference type="PANTHER" id="PTHR11703:SF0">
    <property type="entry name" value="DEOXYHYPUSINE SYNTHASE"/>
    <property type="match status" value="1"/>
</dbReference>
<dbReference type="OrthoDB" id="294378at2759"/>
<protein>
    <submittedName>
        <fullName evidence="4">Uncharacterized protein</fullName>
    </submittedName>
</protein>
<keyword evidence="3" id="KW-0732">Signal</keyword>
<dbReference type="EMBL" id="CDMY01000688">
    <property type="protein sequence ID" value="CEM30106.1"/>
    <property type="molecule type" value="Genomic_DNA"/>
</dbReference>
<dbReference type="SUPFAM" id="SSF52467">
    <property type="entry name" value="DHS-like NAD/FAD-binding domain"/>
    <property type="match status" value="1"/>
</dbReference>
<feature type="chain" id="PRO_5005190760" evidence="3">
    <location>
        <begin position="22"/>
        <end position="76"/>
    </location>
</feature>
<sequence>MISSRLSEVFVFLAMHRLIDVIVTSAGGVEEEFIKCMAPTFIGMRGVRCMFPVTFSMLRVSRCPVIAPYGVVESTL</sequence>
<dbReference type="AlphaFoldDB" id="A0A0G4GJI2"/>
<evidence type="ECO:0000313" key="5">
    <source>
        <dbReference type="Proteomes" id="UP000041254"/>
    </source>
</evidence>
<keyword evidence="2" id="KW-0520">NAD</keyword>
<dbReference type="InParanoid" id="A0A0G4GJI2"/>
<dbReference type="GO" id="GO:0034038">
    <property type="term" value="F:deoxyhypusine synthase activity"/>
    <property type="evidence" value="ECO:0007669"/>
    <property type="project" value="TreeGrafter"/>
</dbReference>
<keyword evidence="5" id="KW-1185">Reference proteome</keyword>
<dbReference type="VEuPathDB" id="CryptoDB:Vbra_18001"/>
<evidence type="ECO:0000256" key="2">
    <source>
        <dbReference type="ARBA" id="ARBA00023027"/>
    </source>
</evidence>
<dbReference type="Proteomes" id="UP000041254">
    <property type="component" value="Unassembled WGS sequence"/>
</dbReference>
<proteinExistence type="inferred from homology"/>
<evidence type="ECO:0000256" key="3">
    <source>
        <dbReference type="SAM" id="SignalP"/>
    </source>
</evidence>
<dbReference type="InterPro" id="IPR036982">
    <property type="entry name" value="Deoxyhypusine_synthase_sf"/>
</dbReference>
<dbReference type="GO" id="GO:0005737">
    <property type="term" value="C:cytoplasm"/>
    <property type="evidence" value="ECO:0007669"/>
    <property type="project" value="TreeGrafter"/>
</dbReference>
<gene>
    <name evidence="4" type="ORF">Vbra_18001</name>
</gene>